<dbReference type="InterPro" id="IPR000477">
    <property type="entry name" value="RT_dom"/>
</dbReference>
<sequence length="148" mass="16731">MVALKVFFNAQRGIRQGDPMSPFLFILAMEGLNSMVKVAITNGWIRGFEVAKNNNQRMEITHLQYADDTLIFCGEEEEQLKYLRVILILFEAISGLHINWRKSHIYPINHVPDMELLAIILGGEVGNLPTVYLGMPLGAKSKSKGIWD</sequence>
<evidence type="ECO:0000259" key="1">
    <source>
        <dbReference type="PROSITE" id="PS50878"/>
    </source>
</evidence>
<dbReference type="InterPro" id="IPR043502">
    <property type="entry name" value="DNA/RNA_pol_sf"/>
</dbReference>
<dbReference type="SUPFAM" id="SSF56672">
    <property type="entry name" value="DNA/RNA polymerases"/>
    <property type="match status" value="1"/>
</dbReference>
<dbReference type="EMBL" id="GEDG01001415">
    <property type="protein sequence ID" value="JAP36971.1"/>
    <property type="molecule type" value="Transcribed_RNA"/>
</dbReference>
<dbReference type="PANTHER" id="PTHR33116:SF85">
    <property type="entry name" value="REVERSE TRANSCRIPTASE ZINC-BINDING DOMAIN-CONTAINING PROTEIN"/>
    <property type="match status" value="1"/>
</dbReference>
<name>A0A0V0IY30_SOLCH</name>
<dbReference type="PANTHER" id="PTHR33116">
    <property type="entry name" value="REVERSE TRANSCRIPTASE ZINC-BINDING DOMAIN-CONTAINING PROTEIN-RELATED-RELATED"/>
    <property type="match status" value="1"/>
</dbReference>
<reference evidence="2" key="1">
    <citation type="submission" date="2015-12" db="EMBL/GenBank/DDBJ databases">
        <title>Gene expression during late stages of embryo sac development: a critical building block for successful pollen-pistil interactions.</title>
        <authorList>
            <person name="Liu Y."/>
            <person name="Joly V."/>
            <person name="Sabar M."/>
            <person name="Matton D.P."/>
        </authorList>
    </citation>
    <scope>NUCLEOTIDE SEQUENCE</scope>
</reference>
<dbReference type="AlphaFoldDB" id="A0A0V0IY30"/>
<dbReference type="Pfam" id="PF00078">
    <property type="entry name" value="RVT_1"/>
    <property type="match status" value="1"/>
</dbReference>
<evidence type="ECO:0000313" key="2">
    <source>
        <dbReference type="EMBL" id="JAP36971.1"/>
    </source>
</evidence>
<protein>
    <submittedName>
        <fullName evidence="2">Putative ovule protein</fullName>
    </submittedName>
</protein>
<proteinExistence type="predicted"/>
<accession>A0A0V0IY30</accession>
<feature type="domain" description="Reverse transcriptase" evidence="1">
    <location>
        <begin position="1"/>
        <end position="137"/>
    </location>
</feature>
<dbReference type="PROSITE" id="PS50878">
    <property type="entry name" value="RT_POL"/>
    <property type="match status" value="1"/>
</dbReference>
<organism evidence="2">
    <name type="scientific">Solanum chacoense</name>
    <name type="common">Chaco potato</name>
    <dbReference type="NCBI Taxonomy" id="4108"/>
    <lineage>
        <taxon>Eukaryota</taxon>
        <taxon>Viridiplantae</taxon>
        <taxon>Streptophyta</taxon>
        <taxon>Embryophyta</taxon>
        <taxon>Tracheophyta</taxon>
        <taxon>Spermatophyta</taxon>
        <taxon>Magnoliopsida</taxon>
        <taxon>eudicotyledons</taxon>
        <taxon>Gunneridae</taxon>
        <taxon>Pentapetalae</taxon>
        <taxon>asterids</taxon>
        <taxon>lamiids</taxon>
        <taxon>Solanales</taxon>
        <taxon>Solanaceae</taxon>
        <taxon>Solanoideae</taxon>
        <taxon>Solaneae</taxon>
        <taxon>Solanum</taxon>
    </lineage>
</organism>